<proteinExistence type="predicted"/>
<evidence type="ECO:0000313" key="8">
    <source>
        <dbReference type="Proteomes" id="UP001583186"/>
    </source>
</evidence>
<feature type="transmembrane region" description="Helical" evidence="6">
    <location>
        <begin position="422"/>
        <end position="446"/>
    </location>
</feature>
<dbReference type="InterPro" id="IPR036259">
    <property type="entry name" value="MFS_trans_sf"/>
</dbReference>
<feature type="transmembrane region" description="Helical" evidence="6">
    <location>
        <begin position="195"/>
        <end position="215"/>
    </location>
</feature>
<dbReference type="EMBL" id="JAWCUI010000063">
    <property type="protein sequence ID" value="KAL1890310.1"/>
    <property type="molecule type" value="Genomic_DNA"/>
</dbReference>
<keyword evidence="2" id="KW-0813">Transport</keyword>
<dbReference type="Proteomes" id="UP001583186">
    <property type="component" value="Unassembled WGS sequence"/>
</dbReference>
<protein>
    <submittedName>
        <fullName evidence="7">Filamentous Growth Regulator</fullName>
    </submittedName>
</protein>
<dbReference type="PANTHER" id="PTHR23511:SF4">
    <property type="entry name" value="MAJOR FACILITATOR SUPERFAMILY (MFS) PROFILE DOMAIN-CONTAINING PROTEIN"/>
    <property type="match status" value="1"/>
</dbReference>
<feature type="transmembrane region" description="Helical" evidence="6">
    <location>
        <begin position="390"/>
        <end position="410"/>
    </location>
</feature>
<dbReference type="Pfam" id="PF07690">
    <property type="entry name" value="MFS_1"/>
    <property type="match status" value="1"/>
</dbReference>
<dbReference type="InterPro" id="IPR011701">
    <property type="entry name" value="MFS"/>
</dbReference>
<evidence type="ECO:0000256" key="5">
    <source>
        <dbReference type="ARBA" id="ARBA00023136"/>
    </source>
</evidence>
<feature type="transmembrane region" description="Helical" evidence="6">
    <location>
        <begin position="365"/>
        <end position="384"/>
    </location>
</feature>
<evidence type="ECO:0000256" key="3">
    <source>
        <dbReference type="ARBA" id="ARBA00022692"/>
    </source>
</evidence>
<reference evidence="7 8" key="1">
    <citation type="journal article" date="2024" name="IMA Fungus">
        <title>IMA Genome - F19 : A genome assembly and annotation guide to empower mycologists, including annotated draft genome sequences of Ceratocystis pirilliformis, Diaporthe australafricana, Fusarium ophioides, Paecilomyces lecythidis, and Sporothrix stenoceras.</title>
        <authorList>
            <person name="Aylward J."/>
            <person name="Wilson A.M."/>
            <person name="Visagie C.M."/>
            <person name="Spraker J."/>
            <person name="Barnes I."/>
            <person name="Buitendag C."/>
            <person name="Ceriani C."/>
            <person name="Del Mar Angel L."/>
            <person name="du Plessis D."/>
            <person name="Fuchs T."/>
            <person name="Gasser K."/>
            <person name="Kramer D."/>
            <person name="Li W."/>
            <person name="Munsamy K."/>
            <person name="Piso A."/>
            <person name="Price J.L."/>
            <person name="Sonnekus B."/>
            <person name="Thomas C."/>
            <person name="van der Nest A."/>
            <person name="van Dijk A."/>
            <person name="van Heerden A."/>
            <person name="van Vuuren N."/>
            <person name="Yilmaz N."/>
            <person name="Duong T.A."/>
            <person name="van der Merwe N.A."/>
            <person name="Wingfield M.J."/>
            <person name="Wingfield B.D."/>
        </authorList>
    </citation>
    <scope>NUCLEOTIDE SEQUENCE [LARGE SCALE GENOMIC DNA]</scope>
    <source>
        <strain evidence="7 8">CMW 5346</strain>
    </source>
</reference>
<name>A0ABR3YR35_9PEZI</name>
<keyword evidence="4 6" id="KW-1133">Transmembrane helix</keyword>
<comment type="subcellular location">
    <subcellularLocation>
        <location evidence="1">Membrane</location>
        <topology evidence="1">Multi-pass membrane protein</topology>
    </subcellularLocation>
</comment>
<dbReference type="PANTHER" id="PTHR23511">
    <property type="entry name" value="SYNAPTIC VESICLE GLYCOPROTEIN 2"/>
    <property type="match status" value="1"/>
</dbReference>
<keyword evidence="5 6" id="KW-0472">Membrane</keyword>
<dbReference type="Gene3D" id="1.20.1250.20">
    <property type="entry name" value="MFS general substrate transporter like domains"/>
    <property type="match status" value="1"/>
</dbReference>
<feature type="transmembrane region" description="Helical" evidence="6">
    <location>
        <begin position="151"/>
        <end position="175"/>
    </location>
</feature>
<organism evidence="7 8">
    <name type="scientific">Sporothrix stenoceras</name>
    <dbReference type="NCBI Taxonomy" id="5173"/>
    <lineage>
        <taxon>Eukaryota</taxon>
        <taxon>Fungi</taxon>
        <taxon>Dikarya</taxon>
        <taxon>Ascomycota</taxon>
        <taxon>Pezizomycotina</taxon>
        <taxon>Sordariomycetes</taxon>
        <taxon>Sordariomycetidae</taxon>
        <taxon>Ophiostomatales</taxon>
        <taxon>Ophiostomataceae</taxon>
        <taxon>Sporothrix</taxon>
    </lineage>
</organism>
<evidence type="ECO:0000313" key="7">
    <source>
        <dbReference type="EMBL" id="KAL1890310.1"/>
    </source>
</evidence>
<keyword evidence="3 6" id="KW-0812">Transmembrane</keyword>
<evidence type="ECO:0000256" key="1">
    <source>
        <dbReference type="ARBA" id="ARBA00004141"/>
    </source>
</evidence>
<feature type="transmembrane region" description="Helical" evidence="6">
    <location>
        <begin position="452"/>
        <end position="471"/>
    </location>
</feature>
<keyword evidence="8" id="KW-1185">Reference proteome</keyword>
<evidence type="ECO:0000256" key="6">
    <source>
        <dbReference type="SAM" id="Phobius"/>
    </source>
</evidence>
<feature type="transmembrane region" description="Helical" evidence="6">
    <location>
        <begin position="335"/>
        <end position="358"/>
    </location>
</feature>
<dbReference type="SUPFAM" id="SSF103473">
    <property type="entry name" value="MFS general substrate transporter"/>
    <property type="match status" value="1"/>
</dbReference>
<gene>
    <name evidence="7" type="primary">FGR2_1</name>
    <name evidence="7" type="ORF">Sste5346_008312</name>
</gene>
<evidence type="ECO:0000256" key="4">
    <source>
        <dbReference type="ARBA" id="ARBA00022989"/>
    </source>
</evidence>
<feature type="transmembrane region" description="Helical" evidence="6">
    <location>
        <begin position="52"/>
        <end position="72"/>
    </location>
</feature>
<feature type="transmembrane region" description="Helical" evidence="6">
    <location>
        <begin position="92"/>
        <end position="111"/>
    </location>
</feature>
<feature type="transmembrane region" description="Helical" evidence="6">
    <location>
        <begin position="293"/>
        <end position="315"/>
    </location>
</feature>
<comment type="caution">
    <text evidence="7">The sequence shown here is derived from an EMBL/GenBank/DDBJ whole genome shotgun (WGS) entry which is preliminary data.</text>
</comment>
<evidence type="ECO:0000256" key="2">
    <source>
        <dbReference type="ARBA" id="ARBA00022448"/>
    </source>
</evidence>
<sequence>MSLLRGDQEAASSETSVLLPKRHGADDALADKMRLVDQAIDQIGFTTYHVKLFCLSGFGYAADSLMGFLISIAADQVVAEYHPSWSRSGPVALYAGLLLGSICWGLGADVLGRRGAFHFSLFVSMSGFGEGGNIALDATVFLEFLPSRKRWMVTTLACWWGVGQTAAGLFAWPFMKYSCPLDGSDCARGDNMGWRYLYITAGGIVLLMALARSLLIHLQETPHYLVSHGQDAEVVSLLGGLATTYGRPFDLTLENLQDCGDVTDGSTDTDHTSWLEELRIHVSGLFTTHSSMLTVILLWLAWGLIGLAYPLFYMFLPEYLASCQSDSEDESVNVWVGFALTNLCAIPGPIIAGGLCALPVVGRKGTMFVGAMVTMASFIGYTTVTTAHQSLFWSCSISLCINIYYANLYAYTPELLPAAHRATGYGVALAINRLMGIVAALVVTVFSTATATPLYICAGLLAIAAMVSLTFPVETQDKVDLDE</sequence>
<accession>A0ABR3YR35</accession>